<keyword evidence="2" id="KW-1185">Reference proteome</keyword>
<dbReference type="AlphaFoldDB" id="A0AAD4VWJ1"/>
<accession>A0AAD4VWJ1</accession>
<comment type="caution">
    <text evidence="1">The sequence shown here is derived from an EMBL/GenBank/DDBJ whole genome shotgun (WGS) entry which is preliminary data.</text>
</comment>
<dbReference type="Proteomes" id="UP001054821">
    <property type="component" value="Chromosome 4"/>
</dbReference>
<reference evidence="1 2" key="1">
    <citation type="journal article" date="2022" name="G3 (Bethesda)">
        <title>Whole-genome sequence and methylome profiling of the almond [Prunus dulcis (Mill.) D.A. Webb] cultivar 'Nonpareil'.</title>
        <authorList>
            <person name="D'Amico-Willman K.M."/>
            <person name="Ouma W.Z."/>
            <person name="Meulia T."/>
            <person name="Sideli G.M."/>
            <person name="Gradziel T.M."/>
            <person name="Fresnedo-Ramirez J."/>
        </authorList>
    </citation>
    <scope>NUCLEOTIDE SEQUENCE [LARGE SCALE GENOMIC DNA]</scope>
    <source>
        <strain evidence="1">Clone GOH B32 T37-40</strain>
    </source>
</reference>
<dbReference type="EMBL" id="JAJFAZ020000004">
    <property type="protein sequence ID" value="KAI5331276.1"/>
    <property type="molecule type" value="Genomic_DNA"/>
</dbReference>
<sequence length="172" mass="19091">MTSPPPLFSFDRLRPPLPLSFVLLRPCLRLCFFDCLPSSSSSAFSIVYLPPPPPPTGLFSSAISYFIPRSASVYMGLCLKHNASFVNKFSVLCCAGAAESGSKQQQQQQPNRVHVDRKRKRKIVTTLVAVELDKQHLCASMMSVTVIYTLTDGTMKNTITASDQWSGWRDSK</sequence>
<proteinExistence type="predicted"/>
<evidence type="ECO:0000313" key="1">
    <source>
        <dbReference type="EMBL" id="KAI5331276.1"/>
    </source>
</evidence>
<gene>
    <name evidence="1" type="ORF">L3X38_021402</name>
</gene>
<protein>
    <submittedName>
        <fullName evidence="1">Uncharacterized protein</fullName>
    </submittedName>
</protein>
<organism evidence="1 2">
    <name type="scientific">Prunus dulcis</name>
    <name type="common">Almond</name>
    <name type="synonym">Amygdalus dulcis</name>
    <dbReference type="NCBI Taxonomy" id="3755"/>
    <lineage>
        <taxon>Eukaryota</taxon>
        <taxon>Viridiplantae</taxon>
        <taxon>Streptophyta</taxon>
        <taxon>Embryophyta</taxon>
        <taxon>Tracheophyta</taxon>
        <taxon>Spermatophyta</taxon>
        <taxon>Magnoliopsida</taxon>
        <taxon>eudicotyledons</taxon>
        <taxon>Gunneridae</taxon>
        <taxon>Pentapetalae</taxon>
        <taxon>rosids</taxon>
        <taxon>fabids</taxon>
        <taxon>Rosales</taxon>
        <taxon>Rosaceae</taxon>
        <taxon>Amygdaloideae</taxon>
        <taxon>Amygdaleae</taxon>
        <taxon>Prunus</taxon>
    </lineage>
</organism>
<evidence type="ECO:0000313" key="2">
    <source>
        <dbReference type="Proteomes" id="UP001054821"/>
    </source>
</evidence>
<name>A0AAD4VWJ1_PRUDU</name>